<dbReference type="HOGENOM" id="CLU_1829938_0_0_1"/>
<dbReference type="Proteomes" id="UP000030671">
    <property type="component" value="Unassembled WGS sequence"/>
</dbReference>
<reference evidence="2 4" key="1">
    <citation type="journal article" date="2012" name="New Phytol.">
        <title>Insight into trade-off between wood decay and parasitism from the genome of a fungal forest pathogen.</title>
        <authorList>
            <person name="Olson A."/>
            <person name="Aerts A."/>
            <person name="Asiegbu F."/>
            <person name="Belbahri L."/>
            <person name="Bouzid O."/>
            <person name="Broberg A."/>
            <person name="Canback B."/>
            <person name="Coutinho P.M."/>
            <person name="Cullen D."/>
            <person name="Dalman K."/>
            <person name="Deflorio G."/>
            <person name="van Diepen L.T."/>
            <person name="Dunand C."/>
            <person name="Duplessis S."/>
            <person name="Durling M."/>
            <person name="Gonthier P."/>
            <person name="Grimwood J."/>
            <person name="Fossdal C.G."/>
            <person name="Hansson D."/>
            <person name="Henrissat B."/>
            <person name="Hietala A."/>
            <person name="Himmelstrand K."/>
            <person name="Hoffmeister D."/>
            <person name="Hogberg N."/>
            <person name="James T.Y."/>
            <person name="Karlsson M."/>
            <person name="Kohler A."/>
            <person name="Kues U."/>
            <person name="Lee Y.H."/>
            <person name="Lin Y.C."/>
            <person name="Lind M."/>
            <person name="Lindquist E."/>
            <person name="Lombard V."/>
            <person name="Lucas S."/>
            <person name="Lunden K."/>
            <person name="Morin E."/>
            <person name="Murat C."/>
            <person name="Park J."/>
            <person name="Raffaello T."/>
            <person name="Rouze P."/>
            <person name="Salamov A."/>
            <person name="Schmutz J."/>
            <person name="Solheim H."/>
            <person name="Stahlberg J."/>
            <person name="Velez H."/>
            <person name="de Vries R.P."/>
            <person name="Wiebenga A."/>
            <person name="Woodward S."/>
            <person name="Yakovlev I."/>
            <person name="Garbelotto M."/>
            <person name="Martin F."/>
            <person name="Grigoriev I.V."/>
            <person name="Stenlid J."/>
        </authorList>
    </citation>
    <scope>NUCLEOTIDE SEQUENCE [LARGE SCALE GENOMIC DNA]</scope>
    <source>
        <strain evidence="2 4">TC 32-1</strain>
    </source>
</reference>
<keyword evidence="4" id="KW-1185">Reference proteome</keyword>
<evidence type="ECO:0000313" key="4">
    <source>
        <dbReference type="Proteomes" id="UP000030671"/>
    </source>
</evidence>
<dbReference type="GeneID" id="20672119"/>
<organism evidence="2 4">
    <name type="scientific">Heterobasidion irregulare (strain TC 32-1)</name>
    <dbReference type="NCBI Taxonomy" id="747525"/>
    <lineage>
        <taxon>Eukaryota</taxon>
        <taxon>Fungi</taxon>
        <taxon>Dikarya</taxon>
        <taxon>Basidiomycota</taxon>
        <taxon>Agaricomycotina</taxon>
        <taxon>Agaricomycetes</taxon>
        <taxon>Russulales</taxon>
        <taxon>Bondarzewiaceae</taxon>
        <taxon>Heterobasidion</taxon>
        <taxon>Heterobasidion annosum species complex</taxon>
    </lineage>
</organism>
<evidence type="ECO:0000256" key="1">
    <source>
        <dbReference type="SAM" id="MobiDB-lite"/>
    </source>
</evidence>
<dbReference type="KEGG" id="hir:HETIRDRAFT_382459"/>
<proteinExistence type="predicted"/>
<sequence>MHWWCHSQRAALLYCQDAHVTRSRRGLHVRSSMTGYTQSSDARMRFRSHDTGLHFPTVFAHPAPSFATHPFPFPAPIPFSLPTWASTSTPVLAPHRRIPHAPSSTPTPVLEIPTGPVSPALEESPSPATPAAPPTTAAPASST</sequence>
<dbReference type="EMBL" id="KI925456">
    <property type="protein sequence ID" value="ETW84806.1"/>
    <property type="molecule type" value="Genomic_DNA"/>
</dbReference>
<feature type="region of interest" description="Disordered" evidence="1">
    <location>
        <begin position="94"/>
        <end position="143"/>
    </location>
</feature>
<name>W4KID8_HETIT</name>
<dbReference type="AlphaFoldDB" id="W4KID8"/>
<dbReference type="RefSeq" id="XP_009544447.1">
    <property type="nucleotide sequence ID" value="XM_009546152.1"/>
</dbReference>
<feature type="non-terminal residue" evidence="2">
    <location>
        <position position="143"/>
    </location>
</feature>
<gene>
    <name evidence="2" type="ORF">HETIRDRAFT_382459</name>
    <name evidence="3" type="ORF">HETIRDRAFT_382469</name>
</gene>
<protein>
    <submittedName>
        <fullName evidence="2">Uncharacterized protein</fullName>
    </submittedName>
</protein>
<feature type="compositionally biased region" description="Low complexity" evidence="1">
    <location>
        <begin position="134"/>
        <end position="143"/>
    </location>
</feature>
<accession>W4KID8</accession>
<evidence type="ECO:0000313" key="2">
    <source>
        <dbReference type="EMBL" id="ETW84806.1"/>
    </source>
</evidence>
<dbReference type="GeneID" id="20672118"/>
<evidence type="ECO:0000313" key="3">
    <source>
        <dbReference type="EMBL" id="ETW84818.1"/>
    </source>
</evidence>
<dbReference type="KEGG" id="hir:HETIRDRAFT_382469"/>
<dbReference type="EMBL" id="KI925456">
    <property type="protein sequence ID" value="ETW84818.1"/>
    <property type="molecule type" value="Genomic_DNA"/>
</dbReference>
<dbReference type="RefSeq" id="XP_009544435.1">
    <property type="nucleotide sequence ID" value="XM_009546140.1"/>
</dbReference>